<dbReference type="InterPro" id="IPR011050">
    <property type="entry name" value="Pectin_lyase_fold/virulence"/>
</dbReference>
<keyword evidence="4" id="KW-1185">Reference proteome</keyword>
<feature type="region of interest" description="Disordered" evidence="1">
    <location>
        <begin position="1"/>
        <end position="20"/>
    </location>
</feature>
<proteinExistence type="predicted"/>
<feature type="domain" description="Right handed beta helix" evidence="2">
    <location>
        <begin position="284"/>
        <end position="423"/>
    </location>
</feature>
<comment type="caution">
    <text evidence="3">The sequence shown here is derived from an EMBL/GenBank/DDBJ whole genome shotgun (WGS) entry which is preliminary data.</text>
</comment>
<feature type="compositionally biased region" description="Pro residues" evidence="1">
    <location>
        <begin position="618"/>
        <end position="630"/>
    </location>
</feature>
<evidence type="ECO:0000313" key="4">
    <source>
        <dbReference type="Proteomes" id="UP000520814"/>
    </source>
</evidence>
<name>A0A7W9SN39_ARMRO</name>
<evidence type="ECO:0000259" key="2">
    <source>
        <dbReference type="Pfam" id="PF13229"/>
    </source>
</evidence>
<dbReference type="PANTHER" id="PTHR36453">
    <property type="entry name" value="SECRETED PROTEIN-RELATED"/>
    <property type="match status" value="1"/>
</dbReference>
<accession>A0A7W9SN39</accession>
<dbReference type="RefSeq" id="WP_184193273.1">
    <property type="nucleotide sequence ID" value="NZ_JACHGW010000001.1"/>
</dbReference>
<dbReference type="InterPro" id="IPR012334">
    <property type="entry name" value="Pectin_lyas_fold"/>
</dbReference>
<dbReference type="EMBL" id="JACHGW010000001">
    <property type="protein sequence ID" value="MBB6049677.1"/>
    <property type="molecule type" value="Genomic_DNA"/>
</dbReference>
<dbReference type="PANTHER" id="PTHR36453:SF1">
    <property type="entry name" value="RIGHT HANDED BETA HELIX DOMAIN-CONTAINING PROTEIN"/>
    <property type="match status" value="1"/>
</dbReference>
<protein>
    <recommendedName>
        <fullName evidence="2">Right handed beta helix domain-containing protein</fullName>
    </recommendedName>
</protein>
<dbReference type="AlphaFoldDB" id="A0A7W9SN39"/>
<reference evidence="3 4" key="1">
    <citation type="submission" date="2020-08" db="EMBL/GenBank/DDBJ databases">
        <title>Genomic Encyclopedia of Type Strains, Phase IV (KMG-IV): sequencing the most valuable type-strain genomes for metagenomic binning, comparative biology and taxonomic classification.</title>
        <authorList>
            <person name="Goeker M."/>
        </authorList>
    </citation>
    <scope>NUCLEOTIDE SEQUENCE [LARGE SCALE GENOMIC DNA]</scope>
    <source>
        <strain evidence="3 4">DSM 23562</strain>
    </source>
</reference>
<dbReference type="SMART" id="SM00710">
    <property type="entry name" value="PbH1"/>
    <property type="match status" value="7"/>
</dbReference>
<dbReference type="Gene3D" id="2.160.20.10">
    <property type="entry name" value="Single-stranded right-handed beta-helix, Pectin lyase-like"/>
    <property type="match status" value="2"/>
</dbReference>
<dbReference type="InterPro" id="IPR006626">
    <property type="entry name" value="PbH1"/>
</dbReference>
<sequence length="630" mass="69122">MESATLYVSPKGDDANPGTKARPLASLHAALAKRPRWIILRGGFYPLTEPLVLGKAHSGLELVAEKGEVPVLSGGVQVSGWKEVAPGRWQVRWESPVEQLYLGEERRYRPTLPKAGYYTVAADTAPGERGYQSLVYTPGDIIPAWRNLTDIEVECYQIWTMARMRVKSVDAAGHTLHFMGQTIGKEPYQAIGKGKRYRLVNVKEALDTPGEWYWDRDDKTLTYLSKPGENPNKRGVFVPRLTSLLTIDGATDITLSGLTFAHSAWLCPPEGNSFYQAEVNIPDAIRVTNSQRIAFVDCTIRNTGNWAISFGPGAKDSTVSRCTLIDLGAGGVRIGEQGVQKNPTLLTERITVSDCLLAHGGRLHPAAVGVWIGHSPGNKILHNEIVDFYYTGISPGWSWGYGESGAHHNELAYNHIHQIGQGVLSDMGGIYTLGVSPGTTVHHNKIHHVHSFDYGGWGIYFDEGSTGIIAENNLVYRTKSAPFHQHYGKENVVRNNILAFGTEAQLMRTRPEDHLSFTVERTIVVWRDGPLLGSNWSGTPGKNFLLRNNLYWNTAGKQPTLGDKDTTSTLADPGFVNAEKDDFRLKPGSPALALGFVPFDLNAAGPRGRKPYTGTVPPAFPPVMPPPADK</sequence>
<organism evidence="3 4">
    <name type="scientific">Armatimonas rosea</name>
    <dbReference type="NCBI Taxonomy" id="685828"/>
    <lineage>
        <taxon>Bacteria</taxon>
        <taxon>Bacillati</taxon>
        <taxon>Armatimonadota</taxon>
        <taxon>Armatimonadia</taxon>
        <taxon>Armatimonadales</taxon>
        <taxon>Armatimonadaceae</taxon>
        <taxon>Armatimonas</taxon>
    </lineage>
</organism>
<evidence type="ECO:0000313" key="3">
    <source>
        <dbReference type="EMBL" id="MBB6049677.1"/>
    </source>
</evidence>
<evidence type="ECO:0000256" key="1">
    <source>
        <dbReference type="SAM" id="MobiDB-lite"/>
    </source>
</evidence>
<dbReference type="Pfam" id="PF13229">
    <property type="entry name" value="Beta_helix"/>
    <property type="match status" value="1"/>
</dbReference>
<dbReference type="Proteomes" id="UP000520814">
    <property type="component" value="Unassembled WGS sequence"/>
</dbReference>
<dbReference type="SUPFAM" id="SSF51126">
    <property type="entry name" value="Pectin lyase-like"/>
    <property type="match status" value="1"/>
</dbReference>
<dbReference type="InterPro" id="IPR039448">
    <property type="entry name" value="Beta_helix"/>
</dbReference>
<feature type="region of interest" description="Disordered" evidence="1">
    <location>
        <begin position="607"/>
        <end position="630"/>
    </location>
</feature>
<gene>
    <name evidence="3" type="ORF">HNQ39_001439</name>
</gene>